<proteinExistence type="predicted"/>
<dbReference type="InterPro" id="IPR043504">
    <property type="entry name" value="Peptidase_S1_PA_chymotrypsin"/>
</dbReference>
<dbReference type="SUPFAM" id="SSF50494">
    <property type="entry name" value="Trypsin-like serine proteases"/>
    <property type="match status" value="1"/>
</dbReference>
<dbReference type="CDD" id="cd21112">
    <property type="entry name" value="alphaLP-like"/>
    <property type="match status" value="1"/>
</dbReference>
<dbReference type="InterPro" id="IPR009003">
    <property type="entry name" value="Peptidase_S1_PA"/>
</dbReference>
<dbReference type="InterPro" id="IPR006311">
    <property type="entry name" value="TAT_signal"/>
</dbReference>
<dbReference type="Gene3D" id="2.40.10.10">
    <property type="entry name" value="Trypsin-like serine proteases"/>
    <property type="match status" value="2"/>
</dbReference>
<feature type="compositionally biased region" description="Low complexity" evidence="1">
    <location>
        <begin position="191"/>
        <end position="226"/>
    </location>
</feature>
<dbReference type="PROSITE" id="PS00134">
    <property type="entry name" value="TRYPSIN_HIS"/>
    <property type="match status" value="1"/>
</dbReference>
<evidence type="ECO:0000259" key="3">
    <source>
        <dbReference type="Pfam" id="PF00089"/>
    </source>
</evidence>
<organism evidence="5 6">
    <name type="scientific">Rhodococcus maanshanensis</name>
    <dbReference type="NCBI Taxonomy" id="183556"/>
    <lineage>
        <taxon>Bacteria</taxon>
        <taxon>Bacillati</taxon>
        <taxon>Actinomycetota</taxon>
        <taxon>Actinomycetes</taxon>
        <taxon>Mycobacteriales</taxon>
        <taxon>Nocardiaceae</taxon>
        <taxon>Rhodococcus</taxon>
    </lineage>
</organism>
<dbReference type="InterPro" id="IPR013783">
    <property type="entry name" value="Ig-like_fold"/>
</dbReference>
<sequence length="646" mass="65827">MRRTRARRAVMIGTAALLLVAPCATLAQADPAAPAPALPADLVAAIQRDLKISPEQYLDRAETGQELAAFADTLRGKFPTAFAGAWLDAAGAPLVGLADGPDKAAARTAVEAAGYQVKDQSRSENALNDLLGQLNTWIQQLPAPLSGHINGTKVDTVNNDIVLGVHDIAGGQGLQLPDFLNFVRIAQGPASSPSDLPGLGSLGSLGSSDPTKPTDPTGPTDPASTTVTLDPITGATVGKATTLTATVNPAGAGGEIDFADGDDILGTAQVGANGKATHQWTPTTAGQRTITAIFSGRDGVPGSTTTAQVTVAPAGSNPATSTITLDPIKGATVDKAITLKAKVNTSVADGSVDFKDGDIALGPRWVEDDGTATIEWTPTTAGKRTITATFSGFENVPLATTTQQVTVAGPPKPKPPAPNAIMGGDVYASENAEGEVIGWCSLGFNGTDASGHAVNVSAGHCDANPDAAGTPDASIAHEMSDGVPGARFGTFAKSSMKGLDYAVIRAENEFARRFENNYVRVRGKAPVAITGTADPVVGAPVCLSGTTSGYRCGKIYEATTNGTGPNGADFRAFSSVICSLPGDSGGALITGTKALGILSRGGATTQADCDRWAADPEIPDFYRPKALATPITEILNANPGLKIRTN</sequence>
<gene>
    <name evidence="5" type="ORF">SAMN05444583_103104</name>
</gene>
<evidence type="ECO:0000256" key="1">
    <source>
        <dbReference type="SAM" id="MobiDB-lite"/>
    </source>
</evidence>
<dbReference type="Proteomes" id="UP000198677">
    <property type="component" value="Unassembled WGS sequence"/>
</dbReference>
<dbReference type="Pfam" id="PF00089">
    <property type="entry name" value="Trypsin"/>
    <property type="match status" value="1"/>
</dbReference>
<dbReference type="RefSeq" id="WP_083576543.1">
    <property type="nucleotide sequence ID" value="NZ_FOAW01000003.1"/>
</dbReference>
<dbReference type="PROSITE" id="PS50194">
    <property type="entry name" value="FILAMIN_REPEAT"/>
    <property type="match status" value="1"/>
</dbReference>
<feature type="chain" id="PRO_5011622594" evidence="2">
    <location>
        <begin position="30"/>
        <end position="646"/>
    </location>
</feature>
<dbReference type="Pfam" id="PF16640">
    <property type="entry name" value="Big_3_5"/>
    <property type="match status" value="2"/>
</dbReference>
<evidence type="ECO:0000313" key="6">
    <source>
        <dbReference type="Proteomes" id="UP000198677"/>
    </source>
</evidence>
<dbReference type="GO" id="GO:0005975">
    <property type="term" value="P:carbohydrate metabolic process"/>
    <property type="evidence" value="ECO:0007669"/>
    <property type="project" value="UniProtKB-ARBA"/>
</dbReference>
<name>A0A1H7J770_9NOCA</name>
<dbReference type="InterPro" id="IPR017868">
    <property type="entry name" value="Filamin/ABP280_repeat-like"/>
</dbReference>
<feature type="domain" description="Peptidase S1" evidence="3">
    <location>
        <begin position="456"/>
        <end position="607"/>
    </location>
</feature>
<dbReference type="OrthoDB" id="4151186at2"/>
<keyword evidence="6" id="KW-1185">Reference proteome</keyword>
<dbReference type="PROSITE" id="PS51318">
    <property type="entry name" value="TAT"/>
    <property type="match status" value="1"/>
</dbReference>
<dbReference type="EMBL" id="FOAW01000003">
    <property type="protein sequence ID" value="SEK70581.1"/>
    <property type="molecule type" value="Genomic_DNA"/>
</dbReference>
<accession>A0A1H7J770</accession>
<keyword evidence="2" id="KW-0732">Signal</keyword>
<protein>
    <submittedName>
        <fullName evidence="5">Ig-like domain (Group 3)</fullName>
    </submittedName>
</protein>
<feature type="domain" description="Bacterial Ig-like" evidence="4">
    <location>
        <begin position="234"/>
        <end position="312"/>
    </location>
</feature>
<dbReference type="InterPro" id="IPR033116">
    <property type="entry name" value="TRYPSIN_SER"/>
</dbReference>
<evidence type="ECO:0000256" key="2">
    <source>
        <dbReference type="SAM" id="SignalP"/>
    </source>
</evidence>
<dbReference type="GO" id="GO:0006508">
    <property type="term" value="P:proteolysis"/>
    <property type="evidence" value="ECO:0007669"/>
    <property type="project" value="InterPro"/>
</dbReference>
<feature type="signal peptide" evidence="2">
    <location>
        <begin position="1"/>
        <end position="29"/>
    </location>
</feature>
<dbReference type="InterPro" id="IPR035070">
    <property type="entry name" value="Streptogrisin_prodomain"/>
</dbReference>
<feature type="region of interest" description="Disordered" evidence="1">
    <location>
        <begin position="191"/>
        <end position="231"/>
    </location>
</feature>
<evidence type="ECO:0000259" key="4">
    <source>
        <dbReference type="Pfam" id="PF16640"/>
    </source>
</evidence>
<evidence type="ECO:0000313" key="5">
    <source>
        <dbReference type="EMBL" id="SEK70581.1"/>
    </source>
</evidence>
<dbReference type="InterPro" id="IPR001254">
    <property type="entry name" value="Trypsin_dom"/>
</dbReference>
<dbReference type="AlphaFoldDB" id="A0A1H7J770"/>
<dbReference type="PROSITE" id="PS00135">
    <property type="entry name" value="TRYPSIN_SER"/>
    <property type="match status" value="1"/>
</dbReference>
<dbReference type="Gene3D" id="2.60.40.10">
    <property type="entry name" value="Immunoglobulins"/>
    <property type="match status" value="2"/>
</dbReference>
<dbReference type="InterPro" id="IPR032109">
    <property type="entry name" value="Big_3_5"/>
</dbReference>
<reference evidence="6" key="1">
    <citation type="submission" date="2016-10" db="EMBL/GenBank/DDBJ databases">
        <authorList>
            <person name="Varghese N."/>
            <person name="Submissions S."/>
        </authorList>
    </citation>
    <scope>NUCLEOTIDE SEQUENCE [LARGE SCALE GENOMIC DNA]</scope>
    <source>
        <strain evidence="6">DSM 44675</strain>
    </source>
</reference>
<dbReference type="InterPro" id="IPR018114">
    <property type="entry name" value="TRYPSIN_HIS"/>
</dbReference>
<dbReference type="GO" id="GO:0004252">
    <property type="term" value="F:serine-type endopeptidase activity"/>
    <property type="evidence" value="ECO:0007669"/>
    <property type="project" value="InterPro"/>
</dbReference>
<dbReference type="Gene3D" id="3.30.300.50">
    <property type="match status" value="1"/>
</dbReference>
<feature type="domain" description="Bacterial Ig-like" evidence="4">
    <location>
        <begin position="331"/>
        <end position="408"/>
    </location>
</feature>